<dbReference type="PANTHER" id="PTHR11139:SF1">
    <property type="entry name" value="TRANSFORMATION_TRANSCRIPTION DOMAIN-ASSOCIATED PROTEIN"/>
    <property type="match status" value="1"/>
</dbReference>
<dbReference type="GO" id="GO:0006355">
    <property type="term" value="P:regulation of DNA-templated transcription"/>
    <property type="evidence" value="ECO:0007669"/>
    <property type="project" value="TreeGrafter"/>
</dbReference>
<sequence>MLEGPTGEDMRDLLLELCLTMPARLSSLLPHLPCLMRPLVLCLKGSDDLVSLGLSTLEFWVDSLNPDFLEPSMANVMSELGGRNRRFLKEPLALECKDNPEHGLRLILTFEPSTPFLVPLDRCINLAVAAVINKSNGMDAFYRKQSLKFLCVCLSSQLNLPGNVSDEGCTARQLSTTLVSAVDSSWHRSEASDIKVVEKYLLKCCC</sequence>
<evidence type="ECO:0000313" key="2">
    <source>
        <dbReference type="Proteomes" id="UP001151752"/>
    </source>
</evidence>
<dbReference type="GO" id="GO:0016301">
    <property type="term" value="F:kinase activity"/>
    <property type="evidence" value="ECO:0007669"/>
    <property type="project" value="UniProtKB-KW"/>
</dbReference>
<comment type="caution">
    <text evidence="1">The sequence shown here is derived from an EMBL/GenBank/DDBJ whole genome shotgun (WGS) entry which is preliminary data.</text>
</comment>
<dbReference type="PANTHER" id="PTHR11139">
    <property type="entry name" value="ATAXIA TELANGIECTASIA MUTATED ATM -RELATED"/>
    <property type="match status" value="1"/>
</dbReference>
<reference evidence="1" key="1">
    <citation type="submission" date="2022-11" db="EMBL/GenBank/DDBJ databases">
        <authorList>
            <person name="Hyden B.L."/>
            <person name="Feng K."/>
            <person name="Yates T."/>
            <person name="Jawdy S."/>
            <person name="Smart L.B."/>
            <person name="Muchero W."/>
        </authorList>
    </citation>
    <scope>NUCLEOTIDE SEQUENCE</scope>
    <source>
        <tissue evidence="1">Shoot tip</tissue>
    </source>
</reference>
<keyword evidence="2" id="KW-1185">Reference proteome</keyword>
<gene>
    <name evidence="1" type="ORF">OIU74_025004</name>
</gene>
<proteinExistence type="predicted"/>
<name>A0A9Q0WAY2_9ROSI</name>
<dbReference type="Pfam" id="PF20175">
    <property type="entry name" value="Tra1_central"/>
    <property type="match status" value="1"/>
</dbReference>
<dbReference type="GO" id="GO:0005634">
    <property type="term" value="C:nucleus"/>
    <property type="evidence" value="ECO:0007669"/>
    <property type="project" value="TreeGrafter"/>
</dbReference>
<protein>
    <submittedName>
        <fullName evidence="1">PHOSPHOTRANSFERASES/INOSITOL OR PHOSPHATIDYLINOSITOL KINASE</fullName>
    </submittedName>
</protein>
<organism evidence="1 2">
    <name type="scientific">Salix koriyanagi</name>
    <dbReference type="NCBI Taxonomy" id="2511006"/>
    <lineage>
        <taxon>Eukaryota</taxon>
        <taxon>Viridiplantae</taxon>
        <taxon>Streptophyta</taxon>
        <taxon>Embryophyta</taxon>
        <taxon>Tracheophyta</taxon>
        <taxon>Spermatophyta</taxon>
        <taxon>Magnoliopsida</taxon>
        <taxon>eudicotyledons</taxon>
        <taxon>Gunneridae</taxon>
        <taxon>Pentapetalae</taxon>
        <taxon>rosids</taxon>
        <taxon>fabids</taxon>
        <taxon>Malpighiales</taxon>
        <taxon>Salicaceae</taxon>
        <taxon>Saliceae</taxon>
        <taxon>Salix</taxon>
    </lineage>
</organism>
<dbReference type="GO" id="GO:0006281">
    <property type="term" value="P:DNA repair"/>
    <property type="evidence" value="ECO:0007669"/>
    <property type="project" value="TreeGrafter"/>
</dbReference>
<dbReference type="Proteomes" id="UP001151752">
    <property type="component" value="Chromosome 19"/>
</dbReference>
<dbReference type="InterPro" id="IPR050517">
    <property type="entry name" value="DDR_Repair_Kinase"/>
</dbReference>
<dbReference type="EMBL" id="JAPFFM010000005">
    <property type="protein sequence ID" value="KAJ6762413.1"/>
    <property type="molecule type" value="Genomic_DNA"/>
</dbReference>
<evidence type="ECO:0000313" key="1">
    <source>
        <dbReference type="EMBL" id="KAJ6762413.1"/>
    </source>
</evidence>
<dbReference type="AlphaFoldDB" id="A0A9Q0WAY2"/>
<keyword evidence="1" id="KW-0808">Transferase</keyword>
<dbReference type="GO" id="GO:0035267">
    <property type="term" value="C:NuA4 histone acetyltransferase complex"/>
    <property type="evidence" value="ECO:0007669"/>
    <property type="project" value="TreeGrafter"/>
</dbReference>
<reference evidence="1" key="2">
    <citation type="journal article" date="2023" name="Int. J. Mol. Sci.">
        <title>De Novo Assembly and Annotation of 11 Diverse Shrub Willow (Salix) Genomes Reveals Novel Gene Organization in Sex-Linked Regions.</title>
        <authorList>
            <person name="Hyden B."/>
            <person name="Feng K."/>
            <person name="Yates T.B."/>
            <person name="Jawdy S."/>
            <person name="Cereghino C."/>
            <person name="Smart L.B."/>
            <person name="Muchero W."/>
        </authorList>
    </citation>
    <scope>NUCLEOTIDE SEQUENCE</scope>
    <source>
        <tissue evidence="1">Shoot tip</tissue>
    </source>
</reference>
<dbReference type="InterPro" id="IPR046807">
    <property type="entry name" value="Tra1_central"/>
</dbReference>
<keyword evidence="1" id="KW-0418">Kinase</keyword>
<accession>A0A9Q0WAY2</accession>
<dbReference type="GO" id="GO:0000124">
    <property type="term" value="C:SAGA complex"/>
    <property type="evidence" value="ECO:0007669"/>
    <property type="project" value="TreeGrafter"/>
</dbReference>